<reference evidence="2 3" key="1">
    <citation type="journal article" date="2019" name="Commun. Biol.">
        <title>The bagworm genome reveals a unique fibroin gene that provides high tensile strength.</title>
        <authorList>
            <person name="Kono N."/>
            <person name="Nakamura H."/>
            <person name="Ohtoshi R."/>
            <person name="Tomita M."/>
            <person name="Numata K."/>
            <person name="Arakawa K."/>
        </authorList>
    </citation>
    <scope>NUCLEOTIDE SEQUENCE [LARGE SCALE GENOMIC DNA]</scope>
</reference>
<feature type="region of interest" description="Disordered" evidence="1">
    <location>
        <begin position="86"/>
        <end position="105"/>
    </location>
</feature>
<evidence type="ECO:0000256" key="1">
    <source>
        <dbReference type="SAM" id="MobiDB-lite"/>
    </source>
</evidence>
<comment type="caution">
    <text evidence="2">The sequence shown here is derived from an EMBL/GenBank/DDBJ whole genome shotgun (WGS) entry which is preliminary data.</text>
</comment>
<dbReference type="EMBL" id="BGZK01000202">
    <property type="protein sequence ID" value="GBP28075.1"/>
    <property type="molecule type" value="Genomic_DNA"/>
</dbReference>
<feature type="region of interest" description="Disordered" evidence="1">
    <location>
        <begin position="144"/>
        <end position="166"/>
    </location>
</feature>
<gene>
    <name evidence="2" type="ORF">EVAR_21195_1</name>
</gene>
<name>A0A4C1UNQ9_EUMVA</name>
<sequence length="212" mass="23368">MRWKETDNAGVSRFALGCIIGGERAAKTSSGMKQRAYLNDKVVRLVIKVISKGCMCDVRGFVGYAVMWRVRTSSQVELREHLPAGARGGGGACPPHAPVAPPPPANYNQLNINECSPPDDWRIVRKVNKFSPKMSRSELRATISDATPAPRRRIAPCHPDEGENENCRTDTSALSIAPYLVAHAEGFFLFLYQMQLNSMEVPLKRDCPMGVP</sequence>
<keyword evidence="3" id="KW-1185">Reference proteome</keyword>
<feature type="compositionally biased region" description="Pro residues" evidence="1">
    <location>
        <begin position="95"/>
        <end position="105"/>
    </location>
</feature>
<accession>A0A4C1UNQ9</accession>
<evidence type="ECO:0000313" key="3">
    <source>
        <dbReference type="Proteomes" id="UP000299102"/>
    </source>
</evidence>
<organism evidence="2 3">
    <name type="scientific">Eumeta variegata</name>
    <name type="common">Bagworm moth</name>
    <name type="synonym">Eumeta japonica</name>
    <dbReference type="NCBI Taxonomy" id="151549"/>
    <lineage>
        <taxon>Eukaryota</taxon>
        <taxon>Metazoa</taxon>
        <taxon>Ecdysozoa</taxon>
        <taxon>Arthropoda</taxon>
        <taxon>Hexapoda</taxon>
        <taxon>Insecta</taxon>
        <taxon>Pterygota</taxon>
        <taxon>Neoptera</taxon>
        <taxon>Endopterygota</taxon>
        <taxon>Lepidoptera</taxon>
        <taxon>Glossata</taxon>
        <taxon>Ditrysia</taxon>
        <taxon>Tineoidea</taxon>
        <taxon>Psychidae</taxon>
        <taxon>Oiketicinae</taxon>
        <taxon>Eumeta</taxon>
    </lineage>
</organism>
<proteinExistence type="predicted"/>
<protein>
    <submittedName>
        <fullName evidence="2">Uncharacterized protein</fullName>
    </submittedName>
</protein>
<dbReference type="Proteomes" id="UP000299102">
    <property type="component" value="Unassembled WGS sequence"/>
</dbReference>
<dbReference type="AlphaFoldDB" id="A0A4C1UNQ9"/>
<evidence type="ECO:0000313" key="2">
    <source>
        <dbReference type="EMBL" id="GBP28075.1"/>
    </source>
</evidence>